<organism evidence="2 3">
    <name type="scientific">Hymenobacter lapidarius</name>
    <dbReference type="NCBI Taxonomy" id="1908237"/>
    <lineage>
        <taxon>Bacteria</taxon>
        <taxon>Pseudomonadati</taxon>
        <taxon>Bacteroidota</taxon>
        <taxon>Cytophagia</taxon>
        <taxon>Cytophagales</taxon>
        <taxon>Hymenobacteraceae</taxon>
        <taxon>Hymenobacter</taxon>
    </lineage>
</organism>
<keyword evidence="3" id="KW-1185">Reference proteome</keyword>
<accession>A0A1G1TB38</accession>
<evidence type="ECO:0000313" key="3">
    <source>
        <dbReference type="Proteomes" id="UP000176294"/>
    </source>
</evidence>
<dbReference type="Proteomes" id="UP000176294">
    <property type="component" value="Unassembled WGS sequence"/>
</dbReference>
<sequence length="111" mass="12953">MPKFMIDANLPHRFSFWNNADYEPVPNDEWGDDKVWAYAAEHKLTVITKDVDYEVLVANGTPPKVVRLCVGNMKRRDLWILLSNVWPEVVNAVEQPGIRLVRVYRTHLESF</sequence>
<evidence type="ECO:0000259" key="1">
    <source>
        <dbReference type="Pfam" id="PF18480"/>
    </source>
</evidence>
<dbReference type="Pfam" id="PF18480">
    <property type="entry name" value="DUF5615"/>
    <property type="match status" value="1"/>
</dbReference>
<dbReference type="EMBL" id="MDZB01000067">
    <property type="protein sequence ID" value="OGX88094.1"/>
    <property type="molecule type" value="Genomic_DNA"/>
</dbReference>
<feature type="domain" description="DUF5615" evidence="1">
    <location>
        <begin position="3"/>
        <end position="96"/>
    </location>
</feature>
<dbReference type="OrthoDB" id="27473at2"/>
<evidence type="ECO:0000313" key="2">
    <source>
        <dbReference type="EMBL" id="OGX88094.1"/>
    </source>
</evidence>
<gene>
    <name evidence="2" type="ORF">BEN47_09480</name>
</gene>
<dbReference type="STRING" id="1908237.BEN47_09480"/>
<dbReference type="InterPro" id="IPR041049">
    <property type="entry name" value="DUF5615"/>
</dbReference>
<proteinExistence type="predicted"/>
<comment type="caution">
    <text evidence="2">The sequence shown here is derived from an EMBL/GenBank/DDBJ whole genome shotgun (WGS) entry which is preliminary data.</text>
</comment>
<protein>
    <recommendedName>
        <fullName evidence="1">DUF5615 domain-containing protein</fullName>
    </recommendedName>
</protein>
<name>A0A1G1TB38_9BACT</name>
<dbReference type="AlphaFoldDB" id="A0A1G1TB38"/>
<reference evidence="2 3" key="1">
    <citation type="submission" date="2016-08" db="EMBL/GenBank/DDBJ databases">
        <title>Hymenobacter coccineus sp. nov., Hymenobacter lapidarius sp. nov. and Hymenobacter glacialis sp. nov., isolated from Antarctic soil.</title>
        <authorList>
            <person name="Sedlacek I."/>
            <person name="Kralova S."/>
            <person name="Kyrova K."/>
            <person name="Maslanova I."/>
            <person name="Stankova E."/>
            <person name="Vrbovska V."/>
            <person name="Nemec M."/>
            <person name="Bartak M."/>
            <person name="Svec P."/>
            <person name="Busse H.-J."/>
            <person name="Pantucek R."/>
        </authorList>
    </citation>
    <scope>NUCLEOTIDE SEQUENCE [LARGE SCALE GENOMIC DNA]</scope>
    <source>
        <strain evidence="2 3">CCM 8643</strain>
    </source>
</reference>
<dbReference type="RefSeq" id="WP_070725129.1">
    <property type="nucleotide sequence ID" value="NZ_MDZB01000067.1"/>
</dbReference>